<dbReference type="RefSeq" id="XP_002288622.1">
    <property type="nucleotide sequence ID" value="XM_002288586.1"/>
</dbReference>
<gene>
    <name evidence="2" type="ORF">THAPSDRAFT_4017</name>
</gene>
<accession>B8BWM2</accession>
<organism evidence="2 3">
    <name type="scientific">Thalassiosira pseudonana</name>
    <name type="common">Marine diatom</name>
    <name type="synonym">Cyclotella nana</name>
    <dbReference type="NCBI Taxonomy" id="35128"/>
    <lineage>
        <taxon>Eukaryota</taxon>
        <taxon>Sar</taxon>
        <taxon>Stramenopiles</taxon>
        <taxon>Ochrophyta</taxon>
        <taxon>Bacillariophyta</taxon>
        <taxon>Coscinodiscophyceae</taxon>
        <taxon>Thalassiosirophycidae</taxon>
        <taxon>Thalassiosirales</taxon>
        <taxon>Thalassiosiraceae</taxon>
        <taxon>Thalassiosira</taxon>
    </lineage>
</organism>
<dbReference type="AlphaFoldDB" id="B8BWM2"/>
<dbReference type="GeneID" id="7443838"/>
<proteinExistence type="predicted"/>
<keyword evidence="1" id="KW-0812">Transmembrane</keyword>
<dbReference type="HOGENOM" id="CLU_1307086_0_0_1"/>
<name>B8BWM2_THAPS</name>
<dbReference type="EMBL" id="CM000640">
    <property type="protein sequence ID" value="EED94058.1"/>
    <property type="molecule type" value="Genomic_DNA"/>
</dbReference>
<dbReference type="PaxDb" id="35128-Thaps4017"/>
<evidence type="ECO:0000313" key="2">
    <source>
        <dbReference type="EMBL" id="EED94058.1"/>
    </source>
</evidence>
<keyword evidence="1" id="KW-0472">Membrane</keyword>
<feature type="transmembrane region" description="Helical" evidence="1">
    <location>
        <begin position="35"/>
        <end position="54"/>
    </location>
</feature>
<dbReference type="Proteomes" id="UP000001449">
    <property type="component" value="Chromosome 3"/>
</dbReference>
<reference evidence="2 3" key="2">
    <citation type="journal article" date="2008" name="Nature">
        <title>The Phaeodactylum genome reveals the evolutionary history of diatom genomes.</title>
        <authorList>
            <person name="Bowler C."/>
            <person name="Allen A.E."/>
            <person name="Badger J.H."/>
            <person name="Grimwood J."/>
            <person name="Jabbari K."/>
            <person name="Kuo A."/>
            <person name="Maheswari U."/>
            <person name="Martens C."/>
            <person name="Maumus F."/>
            <person name="Otillar R.P."/>
            <person name="Rayko E."/>
            <person name="Salamov A."/>
            <person name="Vandepoele K."/>
            <person name="Beszteri B."/>
            <person name="Gruber A."/>
            <person name="Heijde M."/>
            <person name="Katinka M."/>
            <person name="Mock T."/>
            <person name="Valentin K."/>
            <person name="Verret F."/>
            <person name="Berges J.A."/>
            <person name="Brownlee C."/>
            <person name="Cadoret J.P."/>
            <person name="Chiovitti A."/>
            <person name="Choi C.J."/>
            <person name="Coesel S."/>
            <person name="De Martino A."/>
            <person name="Detter J.C."/>
            <person name="Durkin C."/>
            <person name="Falciatore A."/>
            <person name="Fournet J."/>
            <person name="Haruta M."/>
            <person name="Huysman M.J."/>
            <person name="Jenkins B.D."/>
            <person name="Jiroutova K."/>
            <person name="Jorgensen R.E."/>
            <person name="Joubert Y."/>
            <person name="Kaplan A."/>
            <person name="Kroger N."/>
            <person name="Kroth P.G."/>
            <person name="La Roche J."/>
            <person name="Lindquist E."/>
            <person name="Lommer M."/>
            <person name="Martin-Jezequel V."/>
            <person name="Lopez P.J."/>
            <person name="Lucas S."/>
            <person name="Mangogna M."/>
            <person name="McGinnis K."/>
            <person name="Medlin L.K."/>
            <person name="Montsant A."/>
            <person name="Oudot-Le Secq M.P."/>
            <person name="Napoli C."/>
            <person name="Obornik M."/>
            <person name="Parker M.S."/>
            <person name="Petit J.L."/>
            <person name="Porcel B.M."/>
            <person name="Poulsen N."/>
            <person name="Robison M."/>
            <person name="Rychlewski L."/>
            <person name="Rynearson T.A."/>
            <person name="Schmutz J."/>
            <person name="Shapiro H."/>
            <person name="Siaut M."/>
            <person name="Stanley M."/>
            <person name="Sussman M.R."/>
            <person name="Taylor A.R."/>
            <person name="Vardi A."/>
            <person name="von Dassow P."/>
            <person name="Vyverman W."/>
            <person name="Willis A."/>
            <person name="Wyrwicz L.S."/>
            <person name="Rokhsar D.S."/>
            <person name="Weissenbach J."/>
            <person name="Armbrust E.V."/>
            <person name="Green B.R."/>
            <person name="Van de Peer Y."/>
            <person name="Grigoriev I.V."/>
        </authorList>
    </citation>
    <scope>NUCLEOTIDE SEQUENCE [LARGE SCALE GENOMIC DNA]</scope>
    <source>
        <strain evidence="2 3">CCMP1335</strain>
    </source>
</reference>
<sequence length="211" mass="23859">MLSTTKSTIAIGRGDDATKTISYSAAPNSTNRRALLNRVNVAVVFGLGVMAYILQLNYASTSSPEGLLQQIEKPTHGLDTYDKLKQHFIQDEMEITKDKILITELEERKTKMVSGLENVARTLYAVESKTKKSGKRISEAMEAMEQSNDKIRRDDIRLLNKLMGEDAFAHEKLYEERQENLALKDLLGEMKLLTEKQKKTEGLRGSQSKYQ</sequence>
<dbReference type="KEGG" id="tps:THAPSDRAFT_4017"/>
<evidence type="ECO:0008006" key="4">
    <source>
        <dbReference type="Google" id="ProtNLM"/>
    </source>
</evidence>
<keyword evidence="3" id="KW-1185">Reference proteome</keyword>
<keyword evidence="1" id="KW-1133">Transmembrane helix</keyword>
<reference evidence="2 3" key="1">
    <citation type="journal article" date="2004" name="Science">
        <title>The genome of the diatom Thalassiosira pseudonana: ecology, evolution, and metabolism.</title>
        <authorList>
            <person name="Armbrust E.V."/>
            <person name="Berges J.A."/>
            <person name="Bowler C."/>
            <person name="Green B.R."/>
            <person name="Martinez D."/>
            <person name="Putnam N.H."/>
            <person name="Zhou S."/>
            <person name="Allen A.E."/>
            <person name="Apt K.E."/>
            <person name="Bechner M."/>
            <person name="Brzezinski M.A."/>
            <person name="Chaal B.K."/>
            <person name="Chiovitti A."/>
            <person name="Davis A.K."/>
            <person name="Demarest M.S."/>
            <person name="Detter J.C."/>
            <person name="Glavina T."/>
            <person name="Goodstein D."/>
            <person name="Hadi M.Z."/>
            <person name="Hellsten U."/>
            <person name="Hildebrand M."/>
            <person name="Jenkins B.D."/>
            <person name="Jurka J."/>
            <person name="Kapitonov V.V."/>
            <person name="Kroger N."/>
            <person name="Lau W.W."/>
            <person name="Lane T.W."/>
            <person name="Larimer F.W."/>
            <person name="Lippmeier J.C."/>
            <person name="Lucas S."/>
            <person name="Medina M."/>
            <person name="Montsant A."/>
            <person name="Obornik M."/>
            <person name="Parker M.S."/>
            <person name="Palenik B."/>
            <person name="Pazour G.J."/>
            <person name="Richardson P.M."/>
            <person name="Rynearson T.A."/>
            <person name="Saito M.A."/>
            <person name="Schwartz D.C."/>
            <person name="Thamatrakoln K."/>
            <person name="Valentin K."/>
            <person name="Vardi A."/>
            <person name="Wilkerson F.P."/>
            <person name="Rokhsar D.S."/>
        </authorList>
    </citation>
    <scope>NUCLEOTIDE SEQUENCE [LARGE SCALE GENOMIC DNA]</scope>
    <source>
        <strain evidence="2 3">CCMP1335</strain>
    </source>
</reference>
<evidence type="ECO:0000313" key="3">
    <source>
        <dbReference type="Proteomes" id="UP000001449"/>
    </source>
</evidence>
<evidence type="ECO:0000256" key="1">
    <source>
        <dbReference type="SAM" id="Phobius"/>
    </source>
</evidence>
<dbReference type="InParanoid" id="B8BWM2"/>
<protein>
    <recommendedName>
        <fullName evidence="4">Transmembrane protein</fullName>
    </recommendedName>
</protein>